<evidence type="ECO:0000256" key="1">
    <source>
        <dbReference type="ARBA" id="ARBA00004123"/>
    </source>
</evidence>
<evidence type="ECO:0000256" key="4">
    <source>
        <dbReference type="ARBA" id="ARBA00022790"/>
    </source>
</evidence>
<comment type="caution">
    <text evidence="9">The sequence shown here is derived from an EMBL/GenBank/DDBJ whole genome shotgun (WGS) entry which is preliminary data.</text>
</comment>
<comment type="subcellular location">
    <subcellularLocation>
        <location evidence="2">Cytoplasm</location>
    </subcellularLocation>
    <subcellularLocation>
        <location evidence="1">Nucleus</location>
    </subcellularLocation>
</comment>
<keyword evidence="5" id="KW-0539">Nucleus</keyword>
<feature type="compositionally biased region" description="Low complexity" evidence="6">
    <location>
        <begin position="24"/>
        <end position="42"/>
    </location>
</feature>
<keyword evidence="4" id="KW-0736">Signalosome</keyword>
<dbReference type="Pfam" id="PF10075">
    <property type="entry name" value="CSN8_PSD8_EIF3K"/>
    <property type="match status" value="1"/>
</dbReference>
<dbReference type="PANTHER" id="PTHR13339:SF0">
    <property type="entry name" value="COP9 SIGNALOSOME COMPLEX SUBUNIT 8"/>
    <property type="match status" value="1"/>
</dbReference>
<evidence type="ECO:0000313" key="9">
    <source>
        <dbReference type="EMBL" id="TFY67817.1"/>
    </source>
</evidence>
<evidence type="ECO:0000313" key="8">
    <source>
        <dbReference type="EMBL" id="KAH9832934.1"/>
    </source>
</evidence>
<feature type="domain" description="CSN8/PSMD8/EIF3K" evidence="7">
    <location>
        <begin position="112"/>
        <end position="246"/>
    </location>
</feature>
<dbReference type="Proteomes" id="UP000298390">
    <property type="component" value="Unassembled WGS sequence"/>
</dbReference>
<gene>
    <name evidence="8" type="ORF">C8Q71DRAFT_244875</name>
    <name evidence="9" type="ORF">EVJ58_g1375</name>
</gene>
<feature type="region of interest" description="Disordered" evidence="6">
    <location>
        <begin position="15"/>
        <end position="63"/>
    </location>
</feature>
<evidence type="ECO:0000313" key="10">
    <source>
        <dbReference type="Proteomes" id="UP000298390"/>
    </source>
</evidence>
<name>A0A4Y9Z1F8_9APHY</name>
<protein>
    <recommendedName>
        <fullName evidence="7">CSN8/PSMD8/EIF3K domain-containing protein</fullName>
    </recommendedName>
</protein>
<keyword evidence="11" id="KW-1185">Reference proteome</keyword>
<dbReference type="PANTHER" id="PTHR13339">
    <property type="entry name" value="COP9 SIGNALOSOME COMPLEX SUBUNIT 8"/>
    <property type="match status" value="1"/>
</dbReference>
<dbReference type="GO" id="GO:0000338">
    <property type="term" value="P:protein deneddylation"/>
    <property type="evidence" value="ECO:0007669"/>
    <property type="project" value="InterPro"/>
</dbReference>
<dbReference type="GO" id="GO:0005737">
    <property type="term" value="C:cytoplasm"/>
    <property type="evidence" value="ECO:0007669"/>
    <property type="project" value="UniProtKB-SubCell"/>
</dbReference>
<dbReference type="GO" id="GO:0008180">
    <property type="term" value="C:COP9 signalosome"/>
    <property type="evidence" value="ECO:0007669"/>
    <property type="project" value="UniProtKB-KW"/>
</dbReference>
<evidence type="ECO:0000256" key="5">
    <source>
        <dbReference type="ARBA" id="ARBA00023242"/>
    </source>
</evidence>
<dbReference type="InterPro" id="IPR033205">
    <property type="entry name" value="COP9_CSN8"/>
</dbReference>
<dbReference type="EMBL" id="JADCUA010000020">
    <property type="protein sequence ID" value="KAH9832934.1"/>
    <property type="molecule type" value="Genomic_DNA"/>
</dbReference>
<keyword evidence="3" id="KW-0963">Cytoplasm</keyword>
<evidence type="ECO:0000313" key="11">
    <source>
        <dbReference type="Proteomes" id="UP000814176"/>
    </source>
</evidence>
<evidence type="ECO:0000256" key="6">
    <source>
        <dbReference type="SAM" id="MobiDB-lite"/>
    </source>
</evidence>
<dbReference type="STRING" id="34475.A0A4Y9Z1F8"/>
<proteinExistence type="predicted"/>
<sequence>MTGPPTPPLTTEAEILDAARSSIPPQATPMATDTPDTTAEPPAEQPPLSQQTEAASEADVEPQGTSYELLFPTLAELAAQEQYRELAALAERGEASGAKGNDLTRMYVVAPLILAYLILDDVAAARHALTRLPNMYLRLPVSNSLFGILSAVHNRQHETVYASAEELFNLCHQPSLSNEKLGSVLAEMTKAFIDAFRSKTFALLGKAYTSISAPLAQRYLGLPIDQILAVAANNGWAYDAAKQVLTPPRNATRTRVMITDPSTLSTLGAVVDTISTA</sequence>
<dbReference type="Proteomes" id="UP000814176">
    <property type="component" value="Unassembled WGS sequence"/>
</dbReference>
<reference evidence="8 11" key="2">
    <citation type="journal article" date="2021" name="Environ. Microbiol.">
        <title>Gene family expansions and transcriptome signatures uncover fungal adaptations to wood decay.</title>
        <authorList>
            <person name="Hage H."/>
            <person name="Miyauchi S."/>
            <person name="Viragh M."/>
            <person name="Drula E."/>
            <person name="Min B."/>
            <person name="Chaduli D."/>
            <person name="Navarro D."/>
            <person name="Favel A."/>
            <person name="Norest M."/>
            <person name="Lesage-Meessen L."/>
            <person name="Balint B."/>
            <person name="Merenyi Z."/>
            <person name="de Eugenio L."/>
            <person name="Morin E."/>
            <person name="Martinez A.T."/>
            <person name="Baldrian P."/>
            <person name="Stursova M."/>
            <person name="Martinez M.J."/>
            <person name="Novotny C."/>
            <person name="Magnuson J.K."/>
            <person name="Spatafora J.W."/>
            <person name="Maurice S."/>
            <person name="Pangilinan J."/>
            <person name="Andreopoulos W."/>
            <person name="LaButti K."/>
            <person name="Hundley H."/>
            <person name="Na H."/>
            <person name="Kuo A."/>
            <person name="Barry K."/>
            <person name="Lipzen A."/>
            <person name="Henrissat B."/>
            <person name="Riley R."/>
            <person name="Ahrendt S."/>
            <person name="Nagy L.G."/>
            <person name="Grigoriev I.V."/>
            <person name="Martin F."/>
            <person name="Rosso M.N."/>
        </authorList>
    </citation>
    <scope>NUCLEOTIDE SEQUENCE [LARGE SCALE GENOMIC DNA]</scope>
    <source>
        <strain evidence="8 11">CIRM-BRFM 1785</strain>
    </source>
</reference>
<dbReference type="EMBL" id="SEKV01000044">
    <property type="protein sequence ID" value="TFY67817.1"/>
    <property type="molecule type" value="Genomic_DNA"/>
</dbReference>
<reference evidence="9 10" key="1">
    <citation type="submission" date="2019-01" db="EMBL/GenBank/DDBJ databases">
        <title>Genome sequencing of the rare red list fungi Fomitopsis rosea.</title>
        <authorList>
            <person name="Buettner E."/>
            <person name="Kellner H."/>
        </authorList>
    </citation>
    <scope>NUCLEOTIDE SEQUENCE [LARGE SCALE GENOMIC DNA]</scope>
    <source>
        <strain evidence="9 10">DSM 105464</strain>
    </source>
</reference>
<evidence type="ECO:0000259" key="7">
    <source>
        <dbReference type="Pfam" id="PF10075"/>
    </source>
</evidence>
<dbReference type="AlphaFoldDB" id="A0A4Y9Z1F8"/>
<dbReference type="GO" id="GO:0010387">
    <property type="term" value="P:COP9 signalosome assembly"/>
    <property type="evidence" value="ECO:0007669"/>
    <property type="project" value="InterPro"/>
</dbReference>
<dbReference type="InterPro" id="IPR033464">
    <property type="entry name" value="CSN8_PSD8_EIF3K"/>
</dbReference>
<dbReference type="GeneID" id="71997994"/>
<dbReference type="OrthoDB" id="5351233at2759"/>
<evidence type="ECO:0000256" key="3">
    <source>
        <dbReference type="ARBA" id="ARBA00022490"/>
    </source>
</evidence>
<dbReference type="RefSeq" id="XP_047775700.1">
    <property type="nucleotide sequence ID" value="XM_047917262.1"/>
</dbReference>
<evidence type="ECO:0000256" key="2">
    <source>
        <dbReference type="ARBA" id="ARBA00004496"/>
    </source>
</evidence>
<accession>A0A4Y9Z1F8</accession>
<organism evidence="9 10">
    <name type="scientific">Rhodofomes roseus</name>
    <dbReference type="NCBI Taxonomy" id="34475"/>
    <lineage>
        <taxon>Eukaryota</taxon>
        <taxon>Fungi</taxon>
        <taxon>Dikarya</taxon>
        <taxon>Basidiomycota</taxon>
        <taxon>Agaricomycotina</taxon>
        <taxon>Agaricomycetes</taxon>
        <taxon>Polyporales</taxon>
        <taxon>Rhodofomes</taxon>
    </lineage>
</organism>